<sequence length="170" mass="18062">MIPHRISLRPRLRRLLPLAGLALLLLLAACGGGSAPASGGDPESGSSAGHADHADHASGDLREETASADTLPKFLDAQPEQIRIVYAASAKAAELLSTMPCYCGCMESVGHKSNLNCFIHEMREDGSVIWDDHGTRCGVCLQIAAESISMMAEGKSPEEIRQTIEDMYAA</sequence>
<evidence type="ECO:0000313" key="4">
    <source>
        <dbReference type="Proteomes" id="UP000234789"/>
    </source>
</evidence>
<organism evidence="3 4">
    <name type="scientific">Paenibacillus pasadenensis</name>
    <dbReference type="NCBI Taxonomy" id="217090"/>
    <lineage>
        <taxon>Bacteria</taxon>
        <taxon>Bacillati</taxon>
        <taxon>Bacillota</taxon>
        <taxon>Bacilli</taxon>
        <taxon>Bacillales</taxon>
        <taxon>Paenibacillaceae</taxon>
        <taxon>Paenibacillus</taxon>
    </lineage>
</organism>
<dbReference type="AlphaFoldDB" id="A0A2N5NBP0"/>
<dbReference type="PROSITE" id="PS51257">
    <property type="entry name" value="PROKAR_LIPOPROTEIN"/>
    <property type="match status" value="1"/>
</dbReference>
<dbReference type="EMBL" id="NFEZ01000002">
    <property type="protein sequence ID" value="PLT47734.1"/>
    <property type="molecule type" value="Genomic_DNA"/>
</dbReference>
<reference evidence="3 4" key="1">
    <citation type="submission" date="2017-05" db="EMBL/GenBank/DDBJ databases">
        <title>Functional genome analysis of Paenibacillus pasadenensis strain R16: insights on endophytic life style and antifungal activity.</title>
        <authorList>
            <person name="Passera A."/>
            <person name="Marcolungo L."/>
            <person name="Casati P."/>
            <person name="Brasca M."/>
            <person name="Quaglino F."/>
            <person name="Delledonne M."/>
        </authorList>
    </citation>
    <scope>NUCLEOTIDE SEQUENCE [LARGE SCALE GENOMIC DNA]</scope>
    <source>
        <strain evidence="3 4">R16</strain>
    </source>
</reference>
<gene>
    <name evidence="3" type="ORF">B8V81_0641</name>
</gene>
<evidence type="ECO:0000256" key="1">
    <source>
        <dbReference type="SAM" id="MobiDB-lite"/>
    </source>
</evidence>
<feature type="region of interest" description="Disordered" evidence="1">
    <location>
        <begin position="37"/>
        <end position="65"/>
    </location>
</feature>
<proteinExistence type="predicted"/>
<feature type="chain" id="PRO_5038502968" description="Lipoprotein" evidence="2">
    <location>
        <begin position="40"/>
        <end position="170"/>
    </location>
</feature>
<name>A0A2N5NBP0_9BACL</name>
<feature type="signal peptide" evidence="2">
    <location>
        <begin position="1"/>
        <end position="39"/>
    </location>
</feature>
<dbReference type="Pfam" id="PF13798">
    <property type="entry name" value="PCYCGC"/>
    <property type="match status" value="1"/>
</dbReference>
<feature type="compositionally biased region" description="Basic and acidic residues" evidence="1">
    <location>
        <begin position="50"/>
        <end position="65"/>
    </location>
</feature>
<evidence type="ECO:0000313" key="3">
    <source>
        <dbReference type="EMBL" id="PLT47734.1"/>
    </source>
</evidence>
<evidence type="ECO:0000256" key="2">
    <source>
        <dbReference type="SAM" id="SignalP"/>
    </source>
</evidence>
<comment type="caution">
    <text evidence="3">The sequence shown here is derived from an EMBL/GenBank/DDBJ whole genome shotgun (WGS) entry which is preliminary data.</text>
</comment>
<keyword evidence="2" id="KW-0732">Signal</keyword>
<protein>
    <recommendedName>
        <fullName evidence="5">Lipoprotein</fullName>
    </recommendedName>
</protein>
<dbReference type="Proteomes" id="UP000234789">
    <property type="component" value="Unassembled WGS sequence"/>
</dbReference>
<evidence type="ECO:0008006" key="5">
    <source>
        <dbReference type="Google" id="ProtNLM"/>
    </source>
</evidence>
<keyword evidence="4" id="KW-1185">Reference proteome</keyword>
<dbReference type="InterPro" id="IPR025673">
    <property type="entry name" value="PCYCGC"/>
</dbReference>
<accession>A0A2N5NBP0</accession>
<feature type="compositionally biased region" description="Low complexity" evidence="1">
    <location>
        <begin position="37"/>
        <end position="49"/>
    </location>
</feature>
<dbReference type="RefSeq" id="WP_101807707.1">
    <property type="nucleotide sequence ID" value="NZ_NFEZ01000002.1"/>
</dbReference>